<dbReference type="EMBL" id="VTPS01000005">
    <property type="protein sequence ID" value="TZE82583.1"/>
    <property type="molecule type" value="Genomic_DNA"/>
</dbReference>
<keyword evidence="13 15" id="KW-0472">Membrane</keyword>
<feature type="binding site" evidence="15">
    <location>
        <position position="86"/>
    </location>
    <ligand>
        <name>ATP</name>
        <dbReference type="ChEBI" id="CHEBI:30616"/>
    </ligand>
</feature>
<dbReference type="AlphaFoldDB" id="A0A5D8QGD5"/>
<evidence type="ECO:0000256" key="17">
    <source>
        <dbReference type="SAM" id="MobiDB-lite"/>
    </source>
</evidence>
<dbReference type="PANTHER" id="PTHR30612">
    <property type="entry name" value="SECA INNER MEMBRANE COMPONENT OF SEC PROTEIN SECRETION SYSTEM"/>
    <property type="match status" value="1"/>
</dbReference>
<keyword evidence="12 15" id="KW-0811">Translocation</keyword>
<dbReference type="Pfam" id="PF21090">
    <property type="entry name" value="P-loop_SecA"/>
    <property type="match status" value="1"/>
</dbReference>
<dbReference type="InterPro" id="IPR011130">
    <property type="entry name" value="SecA_preprotein_X-link_dom"/>
</dbReference>
<evidence type="ECO:0000256" key="13">
    <source>
        <dbReference type="ARBA" id="ARBA00023136"/>
    </source>
</evidence>
<keyword evidence="10 15" id="KW-0653">Protein transport</keyword>
<dbReference type="NCBIfam" id="TIGR00963">
    <property type="entry name" value="secA"/>
    <property type="match status" value="1"/>
</dbReference>
<dbReference type="Gene3D" id="1.10.3060.10">
    <property type="entry name" value="Helical scaffold and wing domains of SecA"/>
    <property type="match status" value="1"/>
</dbReference>
<dbReference type="GO" id="GO:0006605">
    <property type="term" value="P:protein targeting"/>
    <property type="evidence" value="ECO:0007669"/>
    <property type="project" value="UniProtKB-UniRule"/>
</dbReference>
<dbReference type="PROSITE" id="PS51196">
    <property type="entry name" value="SECA_MOTOR_DEAD"/>
    <property type="match status" value="1"/>
</dbReference>
<evidence type="ECO:0000256" key="5">
    <source>
        <dbReference type="ARBA" id="ARBA00022490"/>
    </source>
</evidence>
<comment type="catalytic activity">
    <reaction evidence="14 15">
        <text>ATP + H2O + cellular proteinSide 1 = ADP + phosphate + cellular proteinSide 2.</text>
        <dbReference type="EC" id="7.4.2.8"/>
    </reaction>
</comment>
<dbReference type="InterPro" id="IPR036670">
    <property type="entry name" value="SecA_X-link_sf"/>
</dbReference>
<evidence type="ECO:0000256" key="9">
    <source>
        <dbReference type="ARBA" id="ARBA00022840"/>
    </source>
</evidence>
<reference evidence="20 21" key="1">
    <citation type="submission" date="2019-08" db="EMBL/GenBank/DDBJ databases">
        <title>Calorimonas adulescens gen. nov., sp. nov., an anaerobic thermophilic bacterium from Sakhalin hot spring.</title>
        <authorList>
            <person name="Khomyakova M.A."/>
            <person name="Merkel A.Y."/>
            <person name="Novikov A."/>
            <person name="Bonch-Osmolovskaya E.A."/>
            <person name="Slobodkin A.I."/>
        </authorList>
    </citation>
    <scope>NUCLEOTIDE SEQUENCE [LARGE SCALE GENOMIC DNA]</scope>
    <source>
        <strain evidence="20 21">A05MB</strain>
    </source>
</reference>
<evidence type="ECO:0000256" key="7">
    <source>
        <dbReference type="ARBA" id="ARBA00022741"/>
    </source>
</evidence>
<comment type="caution">
    <text evidence="20">The sequence shown here is derived from an EMBL/GenBank/DDBJ whole genome shotgun (WGS) entry which is preliminary data.</text>
</comment>
<dbReference type="GO" id="GO:0005829">
    <property type="term" value="C:cytosol"/>
    <property type="evidence" value="ECO:0007669"/>
    <property type="project" value="TreeGrafter"/>
</dbReference>
<dbReference type="SMART" id="SM00957">
    <property type="entry name" value="SecA_DEAD"/>
    <property type="match status" value="1"/>
</dbReference>
<dbReference type="GO" id="GO:0005886">
    <property type="term" value="C:plasma membrane"/>
    <property type="evidence" value="ECO:0007669"/>
    <property type="project" value="UniProtKB-SubCell"/>
</dbReference>
<dbReference type="CDD" id="cd17928">
    <property type="entry name" value="DEXDc_SecA"/>
    <property type="match status" value="1"/>
</dbReference>
<dbReference type="InterPro" id="IPR036266">
    <property type="entry name" value="SecA_Wing/Scaffold_sf"/>
</dbReference>
<comment type="similarity">
    <text evidence="2 15 16">Belongs to the SecA family.</text>
</comment>
<feature type="binding site" evidence="15">
    <location>
        <position position="492"/>
    </location>
    <ligand>
        <name>ATP</name>
        <dbReference type="ChEBI" id="CHEBI:30616"/>
    </ligand>
</feature>
<keyword evidence="4 15" id="KW-1003">Cell membrane</keyword>
<gene>
    <name evidence="15 20" type="primary">secA</name>
    <name evidence="20" type="ORF">FWJ32_04710</name>
</gene>
<dbReference type="GO" id="GO:0008564">
    <property type="term" value="F:protein-exporting ATPase activity"/>
    <property type="evidence" value="ECO:0007669"/>
    <property type="project" value="UniProtKB-EC"/>
</dbReference>
<dbReference type="CDD" id="cd18803">
    <property type="entry name" value="SF2_C_secA"/>
    <property type="match status" value="1"/>
</dbReference>
<dbReference type="Proteomes" id="UP000322976">
    <property type="component" value="Unassembled WGS sequence"/>
</dbReference>
<dbReference type="SUPFAM" id="SSF52540">
    <property type="entry name" value="P-loop containing nucleoside triphosphate hydrolases"/>
    <property type="match status" value="2"/>
</dbReference>
<protein>
    <recommendedName>
        <fullName evidence="15 16">Protein translocase subunit SecA</fullName>
        <ecNumber evidence="15">7.4.2.8</ecNumber>
    </recommendedName>
</protein>
<dbReference type="Pfam" id="PF07517">
    <property type="entry name" value="SecA_DEAD"/>
    <property type="match status" value="1"/>
</dbReference>
<keyword evidence="6" id="KW-0479">Metal-binding</keyword>
<comment type="subcellular location">
    <subcellularLocation>
        <location evidence="15">Cell membrane</location>
        <topology evidence="15">Peripheral membrane protein</topology>
        <orientation evidence="15">Cytoplasmic side</orientation>
    </subcellularLocation>
    <subcellularLocation>
        <location evidence="15">Cytoplasm</location>
    </subcellularLocation>
    <text evidence="15">Distribution is 50-50.</text>
</comment>
<dbReference type="GO" id="GO:0005524">
    <property type="term" value="F:ATP binding"/>
    <property type="evidence" value="ECO:0007669"/>
    <property type="project" value="UniProtKB-UniRule"/>
</dbReference>
<feature type="region of interest" description="Disordered" evidence="17">
    <location>
        <begin position="844"/>
        <end position="873"/>
    </location>
</feature>
<dbReference type="Pfam" id="PF02810">
    <property type="entry name" value="SEC-C"/>
    <property type="match status" value="1"/>
</dbReference>
<evidence type="ECO:0000313" key="21">
    <source>
        <dbReference type="Proteomes" id="UP000322976"/>
    </source>
</evidence>
<dbReference type="FunFam" id="3.90.1440.10:FF:000001">
    <property type="entry name" value="Preprotein translocase subunit SecA"/>
    <property type="match status" value="1"/>
</dbReference>
<comment type="cofactor">
    <cofactor evidence="1">
        <name>Zn(2+)</name>
        <dbReference type="ChEBI" id="CHEBI:29105"/>
    </cofactor>
</comment>
<dbReference type="Gene3D" id="3.90.1440.10">
    <property type="entry name" value="SecA, preprotein cross-linking domain"/>
    <property type="match status" value="1"/>
</dbReference>
<dbReference type="InterPro" id="IPR044722">
    <property type="entry name" value="SecA_SF2_C"/>
</dbReference>
<dbReference type="InterPro" id="IPR014018">
    <property type="entry name" value="SecA_motor_DEAD"/>
</dbReference>
<evidence type="ECO:0000256" key="1">
    <source>
        <dbReference type="ARBA" id="ARBA00001947"/>
    </source>
</evidence>
<evidence type="ECO:0000256" key="16">
    <source>
        <dbReference type="RuleBase" id="RU003874"/>
    </source>
</evidence>
<feature type="domain" description="SecA family profile" evidence="19">
    <location>
        <begin position="2"/>
        <end position="627"/>
    </location>
</feature>
<dbReference type="GO" id="GO:0043952">
    <property type="term" value="P:protein transport by the Sec complex"/>
    <property type="evidence" value="ECO:0007669"/>
    <property type="project" value="TreeGrafter"/>
</dbReference>
<dbReference type="InterPro" id="IPR011115">
    <property type="entry name" value="SecA_DEAD"/>
</dbReference>
<dbReference type="SUPFAM" id="SSF81886">
    <property type="entry name" value="Helical scaffold and wing domains of SecA"/>
    <property type="match status" value="1"/>
</dbReference>
<organism evidence="20 21">
    <name type="scientific">Calorimonas adulescens</name>
    <dbReference type="NCBI Taxonomy" id="2606906"/>
    <lineage>
        <taxon>Bacteria</taxon>
        <taxon>Bacillati</taxon>
        <taxon>Bacillota</taxon>
        <taxon>Clostridia</taxon>
        <taxon>Thermoanaerobacterales</taxon>
        <taxon>Thermoanaerobacteraceae</taxon>
        <taxon>Calorimonas</taxon>
    </lineage>
</organism>
<dbReference type="Pfam" id="PF07516">
    <property type="entry name" value="SecA_SW"/>
    <property type="match status" value="1"/>
</dbReference>
<dbReference type="PROSITE" id="PS51192">
    <property type="entry name" value="HELICASE_ATP_BIND_1"/>
    <property type="match status" value="1"/>
</dbReference>
<accession>A0A5D8QGD5</accession>
<feature type="domain" description="Helicase ATP-binding" evidence="18">
    <location>
        <begin position="88"/>
        <end position="248"/>
    </location>
</feature>
<dbReference type="InterPro" id="IPR014001">
    <property type="entry name" value="Helicase_ATP-bd"/>
</dbReference>
<dbReference type="RefSeq" id="WP_149544822.1">
    <property type="nucleotide sequence ID" value="NZ_VTPS01000005.1"/>
</dbReference>
<dbReference type="SUPFAM" id="SSF81767">
    <property type="entry name" value="Pre-protein crosslinking domain of SecA"/>
    <property type="match status" value="1"/>
</dbReference>
<dbReference type="PANTHER" id="PTHR30612:SF0">
    <property type="entry name" value="CHLOROPLAST PROTEIN-TRANSPORTING ATPASE"/>
    <property type="match status" value="1"/>
</dbReference>
<name>A0A5D8QGD5_9THEO</name>
<evidence type="ECO:0000256" key="3">
    <source>
        <dbReference type="ARBA" id="ARBA00022448"/>
    </source>
</evidence>
<sequence length="894" mass="102160">MLKIFEKIAGSFNEREIKRLWPIVDKVMGLENDMKKLTDEELRGKTAEFKQRIVNGESLDDILPEAFAVVREASDRVLGMRHFRVQVLGGVVLHQGRIAEMKTGEGKTLVATLPAYLNALTGEGVHIVTVNDYLAKRDREWMGKVYEFLGLSVGLIQHDMDNAQRKLSYAADITYGTNNEYGFDYLRDNMVIYKDQMVQRGLNFAIVDEVDSILIDEARTPLIISGMGTESTDKYYKADRFVKTLGSDDYTIDEKANTVALTDSGVKKAERYFNVENLADMDNMELNHHIIQALKAHTLMKKDRDYIVKDGEVIIVDEFTGRLMFGRRYSDGLHQAIEAKEGVKIQNENRTLATITFQNYFRMYKKLAGMTGTAKTEEQEFREIYGLDVVEIPTNKPMIRVDNPDVIYKTVNAKYRAIVNEIEESYKKGQPVLVGTISIEKSEILSGMLKKKGIPHQVLNAKYHEKEAEIIAQAGRKGTVTIATNMAGRGTDIMLGGNPEFLAKQRMREMGYPDEIINAAAGYASLTDPEVVKAREVYKEIYREEKEKCDREHDEVVALGGLHIIGSERHEARRIDNQLRGRSGRQGDPGSSRFYVSLEDDLMRLFGSEKVMSIMDALGVEEDMPLENNILTKQIESAQKRVESRNFDIRKRVLQFDDVMNKQREVIYGERKKVLDEENLRENIMSMVEAIVDESIEIYTGVSKYSEEWDYDGLFNHLNQYFLPKGSIIVENKEEVTKEGLKEAIMEIAEREYRKKEEEIGESNMRELERVVLLRTIDSKWMDHIDAMDDLRDGIGLRAYGQVDPVIEYQKEGYEMFQELIRNIQADTVRILYHISLQKEAPKREQVAKPIMDNSAPSEPVRNKGKKIGRNDPCPCGSGKKYKNCCGKNVKEAV</sequence>
<evidence type="ECO:0000313" key="20">
    <source>
        <dbReference type="EMBL" id="TZE82583.1"/>
    </source>
</evidence>
<keyword evidence="11 15" id="KW-1278">Translocase</keyword>
<dbReference type="GO" id="GO:0031522">
    <property type="term" value="C:cell envelope Sec protein transport complex"/>
    <property type="evidence" value="ECO:0007669"/>
    <property type="project" value="UniProtKB-ARBA"/>
</dbReference>
<evidence type="ECO:0000256" key="12">
    <source>
        <dbReference type="ARBA" id="ARBA00023010"/>
    </source>
</evidence>
<dbReference type="GO" id="GO:0017038">
    <property type="term" value="P:protein import"/>
    <property type="evidence" value="ECO:0007669"/>
    <property type="project" value="InterPro"/>
</dbReference>
<dbReference type="FunFam" id="1.10.3060.10:FF:000002">
    <property type="entry name" value="Preprotein translocase subunit SecA"/>
    <property type="match status" value="1"/>
</dbReference>
<keyword evidence="9 15" id="KW-0067">ATP-binding</keyword>
<evidence type="ECO:0000256" key="15">
    <source>
        <dbReference type="HAMAP-Rule" id="MF_01382"/>
    </source>
</evidence>
<dbReference type="Gene3D" id="3.40.50.300">
    <property type="entry name" value="P-loop containing nucleotide triphosphate hydrolases"/>
    <property type="match status" value="2"/>
</dbReference>
<dbReference type="FunFam" id="3.40.50.300:FF:000113">
    <property type="entry name" value="Preprotein translocase subunit SecA"/>
    <property type="match status" value="1"/>
</dbReference>
<dbReference type="InterPro" id="IPR027417">
    <property type="entry name" value="P-loop_NTPase"/>
</dbReference>
<keyword evidence="7 15" id="KW-0547">Nucleotide-binding</keyword>
<evidence type="ECO:0000256" key="2">
    <source>
        <dbReference type="ARBA" id="ARBA00007650"/>
    </source>
</evidence>
<proteinExistence type="inferred from homology"/>
<dbReference type="FunFam" id="3.40.50.300:FF:000334">
    <property type="entry name" value="Protein translocase subunit SecA"/>
    <property type="match status" value="1"/>
</dbReference>
<evidence type="ECO:0000256" key="4">
    <source>
        <dbReference type="ARBA" id="ARBA00022475"/>
    </source>
</evidence>
<keyword evidence="5 15" id="KW-0963">Cytoplasm</keyword>
<evidence type="ECO:0000256" key="8">
    <source>
        <dbReference type="ARBA" id="ARBA00022833"/>
    </source>
</evidence>
<evidence type="ECO:0000259" key="18">
    <source>
        <dbReference type="PROSITE" id="PS51192"/>
    </source>
</evidence>
<dbReference type="InterPro" id="IPR004027">
    <property type="entry name" value="SEC_C_motif"/>
</dbReference>
<keyword evidence="8" id="KW-0862">Zinc</keyword>
<dbReference type="Pfam" id="PF01043">
    <property type="entry name" value="SecA_PP_bind"/>
    <property type="match status" value="1"/>
</dbReference>
<dbReference type="GO" id="GO:0065002">
    <property type="term" value="P:intracellular protein transmembrane transport"/>
    <property type="evidence" value="ECO:0007669"/>
    <property type="project" value="UniProtKB-UniRule"/>
</dbReference>
<dbReference type="SMART" id="SM00958">
    <property type="entry name" value="SecA_PP_bind"/>
    <property type="match status" value="1"/>
</dbReference>
<dbReference type="EC" id="7.4.2.8" evidence="15"/>
<evidence type="ECO:0000256" key="14">
    <source>
        <dbReference type="ARBA" id="ARBA00034006"/>
    </source>
</evidence>
<keyword evidence="3 15" id="KW-0813">Transport</keyword>
<comment type="subunit">
    <text evidence="15">Monomer and homodimer. Part of the essential Sec protein translocation apparatus which comprises SecA, SecYEG and auxiliary proteins SecDF. Other proteins may also be involved.</text>
</comment>
<dbReference type="GO" id="GO:0046872">
    <property type="term" value="F:metal ion binding"/>
    <property type="evidence" value="ECO:0007669"/>
    <property type="project" value="UniProtKB-KW"/>
</dbReference>
<keyword evidence="21" id="KW-1185">Reference proteome</keyword>
<feature type="binding site" evidence="15">
    <location>
        <begin position="104"/>
        <end position="108"/>
    </location>
    <ligand>
        <name>ATP</name>
        <dbReference type="ChEBI" id="CHEBI:30616"/>
    </ligand>
</feature>
<evidence type="ECO:0000256" key="10">
    <source>
        <dbReference type="ARBA" id="ARBA00022927"/>
    </source>
</evidence>
<evidence type="ECO:0000256" key="11">
    <source>
        <dbReference type="ARBA" id="ARBA00022967"/>
    </source>
</evidence>
<dbReference type="HAMAP" id="MF_01382">
    <property type="entry name" value="SecA"/>
    <property type="match status" value="1"/>
</dbReference>
<evidence type="ECO:0000259" key="19">
    <source>
        <dbReference type="PROSITE" id="PS51196"/>
    </source>
</evidence>
<dbReference type="InterPro" id="IPR000185">
    <property type="entry name" value="SecA"/>
</dbReference>
<dbReference type="NCBIfam" id="NF009538">
    <property type="entry name" value="PRK12904.1"/>
    <property type="match status" value="1"/>
</dbReference>
<evidence type="ECO:0000256" key="6">
    <source>
        <dbReference type="ARBA" id="ARBA00022723"/>
    </source>
</evidence>
<dbReference type="InterPro" id="IPR011116">
    <property type="entry name" value="SecA_Wing/Scaffold"/>
</dbReference>
<dbReference type="InterPro" id="IPR020937">
    <property type="entry name" value="SecA_CS"/>
</dbReference>
<dbReference type="PRINTS" id="PR00906">
    <property type="entry name" value="SECA"/>
</dbReference>
<dbReference type="PROSITE" id="PS01312">
    <property type="entry name" value="SECA"/>
    <property type="match status" value="1"/>
</dbReference>
<comment type="function">
    <text evidence="15">Part of the Sec protein translocase complex. Interacts with the SecYEG preprotein conducting channel. Has a central role in coupling the hydrolysis of ATP to the transfer of proteins into and across the cell membrane, serving as an ATP-driven molecular motor driving the stepwise translocation of polypeptide chains across the membrane.</text>
</comment>